<keyword evidence="5" id="KW-0520">NAD</keyword>
<protein>
    <recommendedName>
        <fullName evidence="11">Mercuric reductase</fullName>
    </recommendedName>
</protein>
<dbReference type="GO" id="GO:0050660">
    <property type="term" value="F:flavin adenine dinucleotide binding"/>
    <property type="evidence" value="ECO:0007669"/>
    <property type="project" value="TreeGrafter"/>
</dbReference>
<evidence type="ECO:0000256" key="5">
    <source>
        <dbReference type="PIRSR" id="PIRSR000350-3"/>
    </source>
</evidence>
<dbReference type="Pfam" id="PF02852">
    <property type="entry name" value="Pyr_redox_dim"/>
    <property type="match status" value="1"/>
</dbReference>
<organism evidence="9 10">
    <name type="scientific">Herpetosiphon geysericola</name>
    <dbReference type="NCBI Taxonomy" id="70996"/>
    <lineage>
        <taxon>Bacteria</taxon>
        <taxon>Bacillati</taxon>
        <taxon>Chloroflexota</taxon>
        <taxon>Chloroflexia</taxon>
        <taxon>Herpetosiphonales</taxon>
        <taxon>Herpetosiphonaceae</taxon>
        <taxon>Herpetosiphon</taxon>
    </lineage>
</organism>
<feature type="binding site" evidence="5">
    <location>
        <begin position="136"/>
        <end position="138"/>
    </location>
    <ligand>
        <name>FAD</name>
        <dbReference type="ChEBI" id="CHEBI:57692"/>
    </ligand>
</feature>
<dbReference type="SUPFAM" id="SSF55424">
    <property type="entry name" value="FAD/NAD-linked reductases, dimerisation (C-terminal) domain"/>
    <property type="match status" value="1"/>
</dbReference>
<evidence type="ECO:0000256" key="1">
    <source>
        <dbReference type="ARBA" id="ARBA00007532"/>
    </source>
</evidence>
<dbReference type="PRINTS" id="PR00368">
    <property type="entry name" value="FADPNR"/>
</dbReference>
<dbReference type="AlphaFoldDB" id="A0A0P6Y3N9"/>
<feature type="disulfide bond" description="Redox-active" evidence="6">
    <location>
        <begin position="39"/>
        <end position="44"/>
    </location>
</feature>
<dbReference type="SUPFAM" id="SSF51905">
    <property type="entry name" value="FAD/NAD(P)-binding domain"/>
    <property type="match status" value="1"/>
</dbReference>
<dbReference type="RefSeq" id="WP_054533449.1">
    <property type="nucleotide sequence ID" value="NZ_LGKP01000011.1"/>
</dbReference>
<dbReference type="PANTHER" id="PTHR43014">
    <property type="entry name" value="MERCURIC REDUCTASE"/>
    <property type="match status" value="1"/>
</dbReference>
<sequence>MDDLLVIGGGSAGITFAKFGASLGAKITIVEANKLGGDCTWTGCVPSKSLIHAAKIAHTAATAARYGIAAQPSIDFAAVMGYVRSVQEQIYQHDDAPEVLRKAGARVIEGRARFYDDQTVEVNGELLRAKHFCIATGSHPKIPAIAGLAEAGYLTNEDLFLVDELPKRILVLGGGPIGCELGQALLRLGAEVSLIQQGSRLLPKDDHAMGAALAQALKAEGLQIYLNTKTLKVEVNAGAKQVTIQTANNEPQTLVVDAILVAAGRTPNLHNLGLDAAGILYDPERRIHVDQYLRTSNPRVFACGDVIGRYQFTHVAAQEAGAVLRNALFPGQSAMKYELVPWATFTDPEVGHVGLNEDQARAKYGSSLRVYELPWSANDRARTEDATQGFTKILAVGRKEQIVGVHIIGQGAGDMINAAVLAMGTGVSASKLGGLINVYPTRSQGLKMTAQRSFTRWLEKPWLQRALRWYFR</sequence>
<evidence type="ECO:0000256" key="2">
    <source>
        <dbReference type="ARBA" id="ARBA00022630"/>
    </source>
</evidence>
<comment type="similarity">
    <text evidence="1">Belongs to the class-I pyridine nucleotide-disulfide oxidoreductase family.</text>
</comment>
<evidence type="ECO:0000256" key="3">
    <source>
        <dbReference type="ARBA" id="ARBA00022827"/>
    </source>
</evidence>
<dbReference type="InterPro" id="IPR004099">
    <property type="entry name" value="Pyr_nucl-diS_OxRdtase_dimer"/>
</dbReference>
<dbReference type="InterPro" id="IPR016156">
    <property type="entry name" value="FAD/NAD-linked_Rdtase_dimer_sf"/>
</dbReference>
<evidence type="ECO:0000259" key="7">
    <source>
        <dbReference type="Pfam" id="PF02852"/>
    </source>
</evidence>
<accession>A0A0P6Y3N9</accession>
<comment type="cofactor">
    <cofactor evidence="5">
        <name>FAD</name>
        <dbReference type="ChEBI" id="CHEBI:57692"/>
    </cofactor>
    <text evidence="5">Binds 1 FAD per subunit.</text>
</comment>
<keyword evidence="2" id="KW-0285">Flavoprotein</keyword>
<dbReference type="STRING" id="70996.SE18_05630"/>
<dbReference type="FunFam" id="3.30.390.30:FF:000001">
    <property type="entry name" value="Dihydrolipoyl dehydrogenase"/>
    <property type="match status" value="1"/>
</dbReference>
<feature type="domain" description="Pyridine nucleotide-disulphide oxidoreductase dimerisation" evidence="7">
    <location>
        <begin position="340"/>
        <end position="447"/>
    </location>
</feature>
<reference evidence="9 10" key="1">
    <citation type="submission" date="2015-07" db="EMBL/GenBank/DDBJ databases">
        <title>Whole genome sequence of Herpetosiphon geysericola DSM 7119.</title>
        <authorList>
            <person name="Hemp J."/>
            <person name="Ward L.M."/>
            <person name="Pace L.A."/>
            <person name="Fischer W.W."/>
        </authorList>
    </citation>
    <scope>NUCLEOTIDE SEQUENCE [LARGE SCALE GENOMIC DNA]</scope>
    <source>
        <strain evidence="9 10">DSM 7119</strain>
    </source>
</reference>
<dbReference type="PATRIC" id="fig|70996.4.peg.5519"/>
<dbReference type="OrthoDB" id="9800167at2"/>
<dbReference type="PIRSF" id="PIRSF000350">
    <property type="entry name" value="Mercury_reductase_MerA"/>
    <property type="match status" value="1"/>
</dbReference>
<keyword evidence="4" id="KW-0560">Oxidoreductase</keyword>
<evidence type="ECO:0000313" key="10">
    <source>
        <dbReference type="Proteomes" id="UP000050277"/>
    </source>
</evidence>
<feature type="domain" description="FAD/NAD(P)-binding" evidence="8">
    <location>
        <begin position="3"/>
        <end position="320"/>
    </location>
</feature>
<feature type="binding site" evidence="5">
    <location>
        <position position="48"/>
    </location>
    <ligand>
        <name>FAD</name>
        <dbReference type="ChEBI" id="CHEBI:57692"/>
    </ligand>
</feature>
<dbReference type="PRINTS" id="PR00411">
    <property type="entry name" value="PNDRDTASEI"/>
</dbReference>
<keyword evidence="3 5" id="KW-0274">FAD</keyword>
<dbReference type="InterPro" id="IPR036188">
    <property type="entry name" value="FAD/NAD-bd_sf"/>
</dbReference>
<dbReference type="Proteomes" id="UP000050277">
    <property type="component" value="Unassembled WGS sequence"/>
</dbReference>
<feature type="binding site" evidence="5">
    <location>
        <position position="305"/>
    </location>
    <ligand>
        <name>NAD(+)</name>
        <dbReference type="ChEBI" id="CHEBI:57540"/>
    </ligand>
</feature>
<dbReference type="GO" id="GO:0003955">
    <property type="term" value="F:NAD(P)H dehydrogenase (quinone) activity"/>
    <property type="evidence" value="ECO:0007669"/>
    <property type="project" value="TreeGrafter"/>
</dbReference>
<keyword evidence="5" id="KW-0547">Nucleotide-binding</keyword>
<dbReference type="Pfam" id="PF07992">
    <property type="entry name" value="Pyr_redox_2"/>
    <property type="match status" value="1"/>
</dbReference>
<evidence type="ECO:0000256" key="4">
    <source>
        <dbReference type="ARBA" id="ARBA00023002"/>
    </source>
</evidence>
<comment type="caution">
    <text evidence="9">The sequence shown here is derived from an EMBL/GenBank/DDBJ whole genome shotgun (WGS) entry which is preliminary data.</text>
</comment>
<evidence type="ECO:0000313" key="9">
    <source>
        <dbReference type="EMBL" id="KPL90565.1"/>
    </source>
</evidence>
<dbReference type="PANTHER" id="PTHR43014:SF2">
    <property type="entry name" value="MERCURIC REDUCTASE"/>
    <property type="match status" value="1"/>
</dbReference>
<feature type="binding site" evidence="5">
    <location>
        <position position="264"/>
    </location>
    <ligand>
        <name>NAD(+)</name>
        <dbReference type="ChEBI" id="CHEBI:57540"/>
    </ligand>
</feature>
<dbReference type="Gene3D" id="3.50.50.60">
    <property type="entry name" value="FAD/NAD(P)-binding domain"/>
    <property type="match status" value="2"/>
</dbReference>
<dbReference type="InterPro" id="IPR023753">
    <property type="entry name" value="FAD/NAD-binding_dom"/>
</dbReference>
<evidence type="ECO:0000256" key="6">
    <source>
        <dbReference type="PIRSR" id="PIRSR000350-4"/>
    </source>
</evidence>
<evidence type="ECO:0000259" key="8">
    <source>
        <dbReference type="Pfam" id="PF07992"/>
    </source>
</evidence>
<evidence type="ECO:0008006" key="11">
    <source>
        <dbReference type="Google" id="ProtNLM"/>
    </source>
</evidence>
<feature type="binding site" evidence="5">
    <location>
        <begin position="173"/>
        <end position="180"/>
    </location>
    <ligand>
        <name>NAD(+)</name>
        <dbReference type="ChEBI" id="CHEBI:57540"/>
    </ligand>
</feature>
<keyword evidence="10" id="KW-1185">Reference proteome</keyword>
<dbReference type="EMBL" id="LGKP01000011">
    <property type="protein sequence ID" value="KPL90565.1"/>
    <property type="molecule type" value="Genomic_DNA"/>
</dbReference>
<dbReference type="InterPro" id="IPR001100">
    <property type="entry name" value="Pyr_nuc-diS_OxRdtase"/>
</dbReference>
<proteinExistence type="inferred from homology"/>
<gene>
    <name evidence="9" type="ORF">SE18_05630</name>
</gene>
<dbReference type="Gene3D" id="3.30.390.30">
    <property type="match status" value="1"/>
</dbReference>
<name>A0A0P6Y3N9_9CHLR</name>